<comment type="caution">
    <text evidence="2">The sequence shown here is derived from an EMBL/GenBank/DDBJ whole genome shotgun (WGS) entry which is preliminary data.</text>
</comment>
<accession>A0AAV7W8L6</accession>
<feature type="compositionally biased region" description="Basic and acidic residues" evidence="1">
    <location>
        <begin position="8"/>
        <end position="20"/>
    </location>
</feature>
<reference evidence="2" key="1">
    <citation type="journal article" date="2022" name="bioRxiv">
        <title>Sequencing and chromosome-scale assembly of the giantPleurodeles waltlgenome.</title>
        <authorList>
            <person name="Brown T."/>
            <person name="Elewa A."/>
            <person name="Iarovenko S."/>
            <person name="Subramanian E."/>
            <person name="Araus A.J."/>
            <person name="Petzold A."/>
            <person name="Susuki M."/>
            <person name="Suzuki K.-i.T."/>
            <person name="Hayashi T."/>
            <person name="Toyoda A."/>
            <person name="Oliveira C."/>
            <person name="Osipova E."/>
            <person name="Leigh N.D."/>
            <person name="Simon A."/>
            <person name="Yun M.H."/>
        </authorList>
    </citation>
    <scope>NUCLEOTIDE SEQUENCE</scope>
    <source>
        <strain evidence="2">20211129_DDA</strain>
        <tissue evidence="2">Liver</tissue>
    </source>
</reference>
<name>A0AAV7W8L6_PLEWA</name>
<keyword evidence="3" id="KW-1185">Reference proteome</keyword>
<evidence type="ECO:0000256" key="1">
    <source>
        <dbReference type="SAM" id="MobiDB-lite"/>
    </source>
</evidence>
<evidence type="ECO:0000313" key="3">
    <source>
        <dbReference type="Proteomes" id="UP001066276"/>
    </source>
</evidence>
<dbReference type="EMBL" id="JANPWB010000002">
    <property type="protein sequence ID" value="KAJ1208906.1"/>
    <property type="molecule type" value="Genomic_DNA"/>
</dbReference>
<gene>
    <name evidence="2" type="ORF">NDU88_004289</name>
</gene>
<dbReference type="AlphaFoldDB" id="A0AAV7W8L6"/>
<proteinExistence type="predicted"/>
<sequence>MGCSSGRSTDRRTRVPDSPHLRGTPPPPDPLQRGIPKAPGLAAQLLQPPGSASISRHSRRPLRASTEVAALRSCDLSR</sequence>
<evidence type="ECO:0000313" key="2">
    <source>
        <dbReference type="EMBL" id="KAJ1208906.1"/>
    </source>
</evidence>
<organism evidence="2 3">
    <name type="scientific">Pleurodeles waltl</name>
    <name type="common">Iberian ribbed newt</name>
    <dbReference type="NCBI Taxonomy" id="8319"/>
    <lineage>
        <taxon>Eukaryota</taxon>
        <taxon>Metazoa</taxon>
        <taxon>Chordata</taxon>
        <taxon>Craniata</taxon>
        <taxon>Vertebrata</taxon>
        <taxon>Euteleostomi</taxon>
        <taxon>Amphibia</taxon>
        <taxon>Batrachia</taxon>
        <taxon>Caudata</taxon>
        <taxon>Salamandroidea</taxon>
        <taxon>Salamandridae</taxon>
        <taxon>Pleurodelinae</taxon>
        <taxon>Pleurodeles</taxon>
    </lineage>
</organism>
<feature type="region of interest" description="Disordered" evidence="1">
    <location>
        <begin position="1"/>
        <end position="66"/>
    </location>
</feature>
<dbReference type="Proteomes" id="UP001066276">
    <property type="component" value="Chromosome 1_2"/>
</dbReference>
<protein>
    <submittedName>
        <fullName evidence="2">Uncharacterized protein</fullName>
    </submittedName>
</protein>